<accession>A0ABW9G6F8</accession>
<keyword evidence="2" id="KW-1185">Reference proteome</keyword>
<protein>
    <recommendedName>
        <fullName evidence="3">Tail protein X</fullName>
    </recommendedName>
</protein>
<comment type="caution">
    <text evidence="1">The sequence shown here is derived from an EMBL/GenBank/DDBJ whole genome shotgun (WGS) entry which is preliminary data.</text>
</comment>
<proteinExistence type="predicted"/>
<reference evidence="1 2" key="1">
    <citation type="journal article" date="2013" name="Int. J. Syst. Evol. Microbiol.">
        <title>Celerinatantimonas yamalensis sp. nov., a cold-adapted diazotrophic bacterium from a cold permafrost brine.</title>
        <authorList>
            <person name="Shcherbakova V."/>
            <person name="Chuvilskaya N."/>
            <person name="Rivkina E."/>
            <person name="Demidov N."/>
            <person name="Uchaeva V."/>
            <person name="Suetin S."/>
            <person name="Suzina N."/>
            <person name="Gilichinsky D."/>
        </authorList>
    </citation>
    <scope>NUCLEOTIDE SEQUENCE [LARGE SCALE GENOMIC DNA]</scope>
    <source>
        <strain evidence="1 2">C7</strain>
    </source>
</reference>
<evidence type="ECO:0000313" key="1">
    <source>
        <dbReference type="EMBL" id="MFM2485254.1"/>
    </source>
</evidence>
<sequence length="65" mass="7439">MRIANEQAKYGQFVTDLLYQQLDDDMDAAFYELNPQIRVAIFPQSMTVTLPDVASVQKQTTVTRN</sequence>
<dbReference type="Proteomes" id="UP001629953">
    <property type="component" value="Unassembled WGS sequence"/>
</dbReference>
<dbReference type="RefSeq" id="WP_408623465.1">
    <property type="nucleotide sequence ID" value="NZ_JBEQCT010000003.1"/>
</dbReference>
<evidence type="ECO:0000313" key="2">
    <source>
        <dbReference type="Proteomes" id="UP001629953"/>
    </source>
</evidence>
<name>A0ABW9G6F8_9GAMM</name>
<organism evidence="1 2">
    <name type="scientific">Celerinatantimonas yamalensis</name>
    <dbReference type="NCBI Taxonomy" id="559956"/>
    <lineage>
        <taxon>Bacteria</taxon>
        <taxon>Pseudomonadati</taxon>
        <taxon>Pseudomonadota</taxon>
        <taxon>Gammaproteobacteria</taxon>
        <taxon>Celerinatantimonadaceae</taxon>
        <taxon>Celerinatantimonas</taxon>
    </lineage>
</organism>
<dbReference type="EMBL" id="JBEQCT010000003">
    <property type="protein sequence ID" value="MFM2485254.1"/>
    <property type="molecule type" value="Genomic_DNA"/>
</dbReference>
<gene>
    <name evidence="1" type="ORF">ABUE30_09295</name>
</gene>
<evidence type="ECO:0008006" key="3">
    <source>
        <dbReference type="Google" id="ProtNLM"/>
    </source>
</evidence>